<dbReference type="InterPro" id="IPR034163">
    <property type="entry name" value="Aspergillopepsin-like_cat_dom"/>
</dbReference>
<feature type="region of interest" description="Disordered" evidence="12">
    <location>
        <begin position="78"/>
        <end position="102"/>
    </location>
</feature>
<evidence type="ECO:0000256" key="11">
    <source>
        <dbReference type="RuleBase" id="RU000454"/>
    </source>
</evidence>
<evidence type="ECO:0000256" key="5">
    <source>
        <dbReference type="ARBA" id="ARBA00022729"/>
    </source>
</evidence>
<sequence length="580" mass="62610">MHSQLQLVLALVFAGLLARAAPSKPDMQKRSFIVKRVPVPVLQRRDGTEEMARTLNKYNLPLPRELREALEKRELKKRELAKRGEEDQVAHQRRDGMGGDQNIRLGLAANMPERRSQMAEHLRPRDDMGGDQAIRLGLAVAMNERRSLHPRQDQGEQTAAAGEEQQPAVAEEPQPAAAEEPQPAVSEEPQPAVAEEPQPAVAEEPQPAAAEEPQPAAEQQAGQQQDDQGKKSGVVEAKPESNDAEYLSPVKIGGQELTLDFDTGSSDLWVFNTQLKDQKPQQQGAQGQAAQQKVNQALDKHTLYDPQQSKTFKAVSGLQFKISYGDGSGALGNVGMDMVDVGGIQTMQAVQLPTKVTGSFLKDANNNGLMGLAFSKINTVKPEKQKTFFESAMPSLKEPVFTADLRRNATGSYEFGNIDKSKFQGDMKWTAVNTTQGFWQFPSPQFAVGDGQPQPTTAGAQAIADTGTTLILADSKIVEGYYSKVQGAKMSQEAGGFTVPCNEKIPDLMLAIGDNMARVAGDQINFSPISAGSSECFGGVQAAPGGAMGIYGDIFFKSNFVAFYGGKDNEGPMLGVAQHA</sequence>
<evidence type="ECO:0000256" key="4">
    <source>
        <dbReference type="ARBA" id="ARBA00022670"/>
    </source>
</evidence>
<feature type="compositionally biased region" description="Basic and acidic residues" evidence="12">
    <location>
        <begin position="78"/>
        <end position="97"/>
    </location>
</feature>
<evidence type="ECO:0000256" key="6">
    <source>
        <dbReference type="ARBA" id="ARBA00022750"/>
    </source>
</evidence>
<dbReference type="GO" id="GO:0005576">
    <property type="term" value="C:extracellular region"/>
    <property type="evidence" value="ECO:0007669"/>
    <property type="project" value="UniProtKB-SubCell"/>
</dbReference>
<dbReference type="PANTHER" id="PTHR47966">
    <property type="entry name" value="BETA-SITE APP-CLEAVING ENZYME, ISOFORM A-RELATED"/>
    <property type="match status" value="1"/>
</dbReference>
<dbReference type="InterPro" id="IPR033121">
    <property type="entry name" value="PEPTIDASE_A1"/>
</dbReference>
<protein>
    <submittedName>
        <fullName evidence="15">Putative aspartyl protease</fullName>
    </submittedName>
</protein>
<dbReference type="Pfam" id="PF00026">
    <property type="entry name" value="Asp"/>
    <property type="match status" value="1"/>
</dbReference>
<feature type="active site" evidence="10">
    <location>
        <position position="262"/>
    </location>
</feature>
<evidence type="ECO:0000256" key="10">
    <source>
        <dbReference type="PIRSR" id="PIRSR601461-1"/>
    </source>
</evidence>
<keyword evidence="3" id="KW-0964">Secreted</keyword>
<dbReference type="InterPro" id="IPR021109">
    <property type="entry name" value="Peptidase_aspartic_dom_sf"/>
</dbReference>
<dbReference type="PANTHER" id="PTHR47966:SF23">
    <property type="entry name" value="ASPARTIC ENDOPEPTIDASE, PUTATIVE (AFU_ORTHOLOGUE AFUA_2G15950)-RELATED"/>
    <property type="match status" value="1"/>
</dbReference>
<keyword evidence="6 11" id="KW-0064">Aspartyl protease</keyword>
<gene>
    <name evidence="15" type="ORF">GQ602_000693</name>
</gene>
<comment type="subcellular location">
    <subcellularLocation>
        <location evidence="1">Secreted</location>
    </subcellularLocation>
</comment>
<dbReference type="CDD" id="cd06097">
    <property type="entry name" value="Aspergillopepsin_like"/>
    <property type="match status" value="1"/>
</dbReference>
<dbReference type="InterPro" id="IPR001969">
    <property type="entry name" value="Aspartic_peptidase_AS"/>
</dbReference>
<organism evidence="15 16">
    <name type="scientific">Ophiocordyceps camponoti-floridani</name>
    <dbReference type="NCBI Taxonomy" id="2030778"/>
    <lineage>
        <taxon>Eukaryota</taxon>
        <taxon>Fungi</taxon>
        <taxon>Dikarya</taxon>
        <taxon>Ascomycota</taxon>
        <taxon>Pezizomycotina</taxon>
        <taxon>Sordariomycetes</taxon>
        <taxon>Hypocreomycetidae</taxon>
        <taxon>Hypocreales</taxon>
        <taxon>Ophiocordycipitaceae</taxon>
        <taxon>Ophiocordyceps</taxon>
    </lineage>
</organism>
<proteinExistence type="inferred from homology"/>
<name>A0A8H4VGP5_9HYPO</name>
<dbReference type="Gene3D" id="2.40.70.10">
    <property type="entry name" value="Acid Proteases"/>
    <property type="match status" value="2"/>
</dbReference>
<keyword evidence="9" id="KW-0325">Glycoprotein</keyword>
<evidence type="ECO:0000313" key="16">
    <source>
        <dbReference type="Proteomes" id="UP000562929"/>
    </source>
</evidence>
<feature type="signal peptide" evidence="13">
    <location>
        <begin position="1"/>
        <end position="20"/>
    </location>
</feature>
<evidence type="ECO:0000256" key="8">
    <source>
        <dbReference type="ARBA" id="ARBA00023145"/>
    </source>
</evidence>
<dbReference type="PROSITE" id="PS00141">
    <property type="entry name" value="ASP_PROTEASE"/>
    <property type="match status" value="2"/>
</dbReference>
<evidence type="ECO:0000256" key="3">
    <source>
        <dbReference type="ARBA" id="ARBA00022525"/>
    </source>
</evidence>
<feature type="region of interest" description="Disordered" evidence="12">
    <location>
        <begin position="147"/>
        <end position="249"/>
    </location>
</feature>
<keyword evidence="8" id="KW-0865">Zymogen</keyword>
<comment type="similarity">
    <text evidence="2 11">Belongs to the peptidase A1 family.</text>
</comment>
<dbReference type="GO" id="GO:0004190">
    <property type="term" value="F:aspartic-type endopeptidase activity"/>
    <property type="evidence" value="ECO:0007669"/>
    <property type="project" value="UniProtKB-KW"/>
</dbReference>
<dbReference type="InterPro" id="IPR001461">
    <property type="entry name" value="Aspartic_peptidase_A1"/>
</dbReference>
<dbReference type="FunFam" id="2.40.70.10:FF:000026">
    <property type="entry name" value="Endothiapepsin"/>
    <property type="match status" value="1"/>
</dbReference>
<feature type="chain" id="PRO_5034978877" evidence="13">
    <location>
        <begin position="21"/>
        <end position="580"/>
    </location>
</feature>
<feature type="compositionally biased region" description="Low complexity" evidence="12">
    <location>
        <begin position="159"/>
        <end position="225"/>
    </location>
</feature>
<dbReference type="PRINTS" id="PR00792">
    <property type="entry name" value="PEPSIN"/>
</dbReference>
<keyword evidence="7 11" id="KW-0378">Hydrolase</keyword>
<dbReference type="OrthoDB" id="2747330at2759"/>
<evidence type="ECO:0000256" key="2">
    <source>
        <dbReference type="ARBA" id="ARBA00007447"/>
    </source>
</evidence>
<dbReference type="Proteomes" id="UP000562929">
    <property type="component" value="Unassembled WGS sequence"/>
</dbReference>
<keyword evidence="16" id="KW-1185">Reference proteome</keyword>
<keyword evidence="5 13" id="KW-0732">Signal</keyword>
<comment type="caution">
    <text evidence="15">The sequence shown here is derived from an EMBL/GenBank/DDBJ whole genome shotgun (WGS) entry which is preliminary data.</text>
</comment>
<dbReference type="GO" id="GO:0006508">
    <property type="term" value="P:proteolysis"/>
    <property type="evidence" value="ECO:0007669"/>
    <property type="project" value="UniProtKB-KW"/>
</dbReference>
<keyword evidence="4 11" id="KW-0645">Protease</keyword>
<dbReference type="EMBL" id="JAACLJ010000001">
    <property type="protein sequence ID" value="KAF4595080.1"/>
    <property type="molecule type" value="Genomic_DNA"/>
</dbReference>
<evidence type="ECO:0000259" key="14">
    <source>
        <dbReference type="PROSITE" id="PS51767"/>
    </source>
</evidence>
<evidence type="ECO:0000256" key="1">
    <source>
        <dbReference type="ARBA" id="ARBA00004613"/>
    </source>
</evidence>
<evidence type="ECO:0000256" key="9">
    <source>
        <dbReference type="ARBA" id="ARBA00023180"/>
    </source>
</evidence>
<feature type="domain" description="Peptidase A1" evidence="14">
    <location>
        <begin position="246"/>
        <end position="577"/>
    </location>
</feature>
<reference evidence="15 16" key="1">
    <citation type="journal article" date="2020" name="G3 (Bethesda)">
        <title>Genetic Underpinnings of Host Manipulation by Ophiocordyceps as Revealed by Comparative Transcriptomics.</title>
        <authorList>
            <person name="Will I."/>
            <person name="Das B."/>
            <person name="Trinh T."/>
            <person name="Brachmann A."/>
            <person name="Ohm R.A."/>
            <person name="de Bekker C."/>
        </authorList>
    </citation>
    <scope>NUCLEOTIDE SEQUENCE [LARGE SCALE GENOMIC DNA]</scope>
    <source>
        <strain evidence="15 16">EC05</strain>
    </source>
</reference>
<accession>A0A8H4VGP5</accession>
<dbReference type="PROSITE" id="PS51767">
    <property type="entry name" value="PEPTIDASE_A1"/>
    <property type="match status" value="1"/>
</dbReference>
<dbReference type="AlphaFoldDB" id="A0A8H4VGP5"/>
<evidence type="ECO:0000256" key="12">
    <source>
        <dbReference type="SAM" id="MobiDB-lite"/>
    </source>
</evidence>
<feature type="active site" evidence="10">
    <location>
        <position position="465"/>
    </location>
</feature>
<evidence type="ECO:0000256" key="7">
    <source>
        <dbReference type="ARBA" id="ARBA00022801"/>
    </source>
</evidence>
<dbReference type="SUPFAM" id="SSF50630">
    <property type="entry name" value="Acid proteases"/>
    <property type="match status" value="1"/>
</dbReference>
<dbReference type="FunFam" id="2.40.70.10:FF:000024">
    <property type="entry name" value="Endothiapepsin"/>
    <property type="match status" value="1"/>
</dbReference>
<evidence type="ECO:0000256" key="13">
    <source>
        <dbReference type="SAM" id="SignalP"/>
    </source>
</evidence>
<evidence type="ECO:0000313" key="15">
    <source>
        <dbReference type="EMBL" id="KAF4595080.1"/>
    </source>
</evidence>